<dbReference type="GO" id="GO:0005975">
    <property type="term" value="P:carbohydrate metabolic process"/>
    <property type="evidence" value="ECO:0007669"/>
    <property type="project" value="InterPro"/>
</dbReference>
<keyword evidence="6" id="KW-1185">Reference proteome</keyword>
<organism evidence="5 6">
    <name type="scientific">Massilia eburnea</name>
    <dbReference type="NCBI Taxonomy" id="1776165"/>
    <lineage>
        <taxon>Bacteria</taxon>
        <taxon>Pseudomonadati</taxon>
        <taxon>Pseudomonadota</taxon>
        <taxon>Betaproteobacteria</taxon>
        <taxon>Burkholderiales</taxon>
        <taxon>Oxalobacteraceae</taxon>
        <taxon>Telluria group</taxon>
        <taxon>Massilia</taxon>
    </lineage>
</organism>
<dbReference type="OrthoDB" id="9806359at2"/>
<dbReference type="Gene3D" id="1.50.10.10">
    <property type="match status" value="1"/>
</dbReference>
<evidence type="ECO:0000256" key="4">
    <source>
        <dbReference type="SAM" id="SignalP"/>
    </source>
</evidence>
<dbReference type="AlphaFoldDB" id="A0A6L6QGT4"/>
<feature type="signal peptide" evidence="4">
    <location>
        <begin position="1"/>
        <end position="23"/>
    </location>
</feature>
<reference evidence="5 6" key="1">
    <citation type="submission" date="2019-11" db="EMBL/GenBank/DDBJ databases">
        <title>Type strains purchased from KCTC, JCM and DSMZ.</title>
        <authorList>
            <person name="Lu H."/>
        </authorList>
    </citation>
    <scope>NUCLEOTIDE SEQUENCE [LARGE SCALE GENOMIC DNA]</scope>
    <source>
        <strain evidence="5 6">JCM 31587</strain>
    </source>
</reference>
<keyword evidence="4" id="KW-0732">Signal</keyword>
<dbReference type="PROSITE" id="PS51257">
    <property type="entry name" value="PROKAR_LIPOPROTEIN"/>
    <property type="match status" value="1"/>
</dbReference>
<evidence type="ECO:0000256" key="2">
    <source>
        <dbReference type="ARBA" id="ARBA00023235"/>
    </source>
</evidence>
<feature type="region of interest" description="Disordered" evidence="3">
    <location>
        <begin position="180"/>
        <end position="200"/>
    </location>
</feature>
<protein>
    <recommendedName>
        <fullName evidence="7">N-acylglucosamine 2-epimerase</fullName>
    </recommendedName>
</protein>
<evidence type="ECO:0000313" key="6">
    <source>
        <dbReference type="Proteomes" id="UP000472320"/>
    </source>
</evidence>
<feature type="chain" id="PRO_5026882869" description="N-acylglucosamine 2-epimerase" evidence="4">
    <location>
        <begin position="24"/>
        <end position="408"/>
    </location>
</feature>
<gene>
    <name evidence="5" type="ORF">GM658_13970</name>
</gene>
<accession>A0A6L6QGT4</accession>
<dbReference type="InterPro" id="IPR010819">
    <property type="entry name" value="AGE/CE"/>
</dbReference>
<dbReference type="SUPFAM" id="SSF48208">
    <property type="entry name" value="Six-hairpin glycosidases"/>
    <property type="match status" value="1"/>
</dbReference>
<keyword evidence="2" id="KW-0413">Isomerase</keyword>
<proteinExistence type="inferred from homology"/>
<dbReference type="Proteomes" id="UP000472320">
    <property type="component" value="Unassembled WGS sequence"/>
</dbReference>
<comment type="caution">
    <text evidence="5">The sequence shown here is derived from an EMBL/GenBank/DDBJ whole genome shotgun (WGS) entry which is preliminary data.</text>
</comment>
<evidence type="ECO:0000256" key="3">
    <source>
        <dbReference type="SAM" id="MobiDB-lite"/>
    </source>
</evidence>
<comment type="similarity">
    <text evidence="1">Belongs to the N-acylglucosamine 2-epimerase family.</text>
</comment>
<sequence>MKRRRAAAGLCLVLLLAACDRHGGSPANPVAAVANTEWHRKDLNAHIARWLAVSPLPSGMMEAGFDRTWHPLKQGVGDLTLHSRVVYTMLVGYEATGDARYLDAAKRGTDFLLASFQDPVNGGFYEIVDAQGTPRSMGKNAYGHAFALLALAHAARVTGEPKYKAAALQAWQDIRRGLREPGGGLRGSAPRDFAPTPLGTHSQNPVMHMFEALLALIDATGDPQVLADAREMGDFVVNQLMVGLPDGGAYIPEWFDAQWKPLQNGDGFTDLGHQFEWSHLLRSAEKRGLPAVYSGVADRLLKFAVANGYDEQEGGIFNRMSPMGDVDRNKFWWQQAEGMKAFLAAAERPEMARRYRDTLDLVDKEFLDRENGGWLFGSKETCAHGSCSAQQPDPYHLVSLDWLVLSSK</sequence>
<evidence type="ECO:0000313" key="5">
    <source>
        <dbReference type="EMBL" id="MTW11708.1"/>
    </source>
</evidence>
<dbReference type="InterPro" id="IPR008928">
    <property type="entry name" value="6-hairpin_glycosidase_sf"/>
</dbReference>
<dbReference type="GO" id="GO:0016853">
    <property type="term" value="F:isomerase activity"/>
    <property type="evidence" value="ECO:0007669"/>
    <property type="project" value="UniProtKB-KW"/>
</dbReference>
<dbReference type="RefSeq" id="WP_155454660.1">
    <property type="nucleotide sequence ID" value="NZ_WNKX01000009.1"/>
</dbReference>
<dbReference type="EMBL" id="WNKX01000009">
    <property type="protein sequence ID" value="MTW11708.1"/>
    <property type="molecule type" value="Genomic_DNA"/>
</dbReference>
<evidence type="ECO:0000256" key="1">
    <source>
        <dbReference type="ARBA" id="ARBA00008558"/>
    </source>
</evidence>
<evidence type="ECO:0008006" key="7">
    <source>
        <dbReference type="Google" id="ProtNLM"/>
    </source>
</evidence>
<dbReference type="Pfam" id="PF07221">
    <property type="entry name" value="GlcNAc_2-epim"/>
    <property type="match status" value="1"/>
</dbReference>
<dbReference type="PANTHER" id="PTHR15108">
    <property type="entry name" value="N-ACYLGLUCOSAMINE-2-EPIMERASE"/>
    <property type="match status" value="1"/>
</dbReference>
<name>A0A6L6QGT4_9BURK</name>
<dbReference type="InterPro" id="IPR012341">
    <property type="entry name" value="6hp_glycosidase-like_sf"/>
</dbReference>